<dbReference type="PATRIC" id="fig|292563.3.peg.1136"/>
<dbReference type="HOGENOM" id="CLU_1821811_0_0_3"/>
<keyword evidence="2" id="KW-1185">Reference proteome</keyword>
<protein>
    <submittedName>
        <fullName evidence="1">Uncharacterized protein</fullName>
    </submittedName>
</protein>
<dbReference type="Proteomes" id="UP000010483">
    <property type="component" value="Chromosome"/>
</dbReference>
<dbReference type="eggNOG" id="ENOG5031CQ6">
    <property type="taxonomic scope" value="Bacteria"/>
</dbReference>
<dbReference type="STRING" id="292563.Cyast_1085"/>
<dbReference type="KEGG" id="csn:Cyast_1085"/>
<name>K9YJK2_CYASC</name>
<evidence type="ECO:0000313" key="2">
    <source>
        <dbReference type="Proteomes" id="UP000010483"/>
    </source>
</evidence>
<gene>
    <name evidence="1" type="ordered locus">Cyast_1085</name>
</gene>
<reference evidence="2" key="1">
    <citation type="journal article" date="2013" name="Proc. Natl. Acad. Sci. U.S.A.">
        <title>Improving the coverage of the cyanobacterial phylum using diversity-driven genome sequencing.</title>
        <authorList>
            <person name="Shih P.M."/>
            <person name="Wu D."/>
            <person name="Latifi A."/>
            <person name="Axen S.D."/>
            <person name="Fewer D.P."/>
            <person name="Talla E."/>
            <person name="Calteau A."/>
            <person name="Cai F."/>
            <person name="Tandeau de Marsac N."/>
            <person name="Rippka R."/>
            <person name="Herdman M."/>
            <person name="Sivonen K."/>
            <person name="Coursin T."/>
            <person name="Laurent T."/>
            <person name="Goodwin L."/>
            <person name="Nolan M."/>
            <person name="Davenport K.W."/>
            <person name="Han C.S."/>
            <person name="Rubin E.M."/>
            <person name="Eisen J.A."/>
            <person name="Woyke T."/>
            <person name="Gugger M."/>
            <person name="Kerfeld C.A."/>
        </authorList>
    </citation>
    <scope>NUCLEOTIDE SEQUENCE [LARGE SCALE GENOMIC DNA]</scope>
    <source>
        <strain evidence="2">ATCC 29140 / PCC 7202</strain>
    </source>
</reference>
<evidence type="ECO:0000313" key="1">
    <source>
        <dbReference type="EMBL" id="AFZ47054.1"/>
    </source>
</evidence>
<organism evidence="1 2">
    <name type="scientific">Cyanobacterium stanieri (strain ATCC 29140 / PCC 7202)</name>
    <dbReference type="NCBI Taxonomy" id="292563"/>
    <lineage>
        <taxon>Bacteria</taxon>
        <taxon>Bacillati</taxon>
        <taxon>Cyanobacteriota</taxon>
        <taxon>Cyanophyceae</taxon>
        <taxon>Oscillatoriophycideae</taxon>
        <taxon>Chroococcales</taxon>
        <taxon>Geminocystaceae</taxon>
        <taxon>Cyanobacterium</taxon>
    </lineage>
</organism>
<dbReference type="BioCyc" id="CSTA292563:G1353-1095-MONOMER"/>
<proteinExistence type="predicted"/>
<dbReference type="EMBL" id="CP003940">
    <property type="protein sequence ID" value="AFZ47054.1"/>
    <property type="molecule type" value="Genomic_DNA"/>
</dbReference>
<sequence>MAWNSYNLDQAAHDLVLKYKGSDALNQGYKMRMTVSYGLERFWGEQFRLQNSDQTKAKYWRDTWQELVKIMATAGVNLPNDNVSANNTQQIKAMADKLWNFDQEQRKVAIAVLTQLTESMVWWTQRYK</sequence>
<dbReference type="AlphaFoldDB" id="K9YJK2"/>
<accession>K9YJK2</accession>